<dbReference type="SUPFAM" id="SSF49452">
    <property type="entry name" value="Starch-binding domain-like"/>
    <property type="match status" value="2"/>
</dbReference>
<comment type="similarity">
    <text evidence="1">Belongs to the glycosyl hydrolase 13 family.</text>
</comment>
<dbReference type="InterPro" id="IPR013783">
    <property type="entry name" value="Ig-like_fold"/>
</dbReference>
<dbReference type="NCBIfam" id="TIGR02102">
    <property type="entry name" value="pullulan_Gpos"/>
    <property type="match status" value="1"/>
</dbReference>
<dbReference type="InterPro" id="IPR006047">
    <property type="entry name" value="GH13_cat_dom"/>
</dbReference>
<comment type="catalytic activity">
    <reaction evidence="9">
        <text>Hydrolysis of (1-&gt;6)-alpha-D-glucosidic linkages in pullulan, amylopectin and glycogen, and in the alpha- and beta-limit dextrins of amylopectin and glycogen.</text>
        <dbReference type="EC" id="3.2.1.41"/>
    </reaction>
</comment>
<keyword evidence="14" id="KW-0472">Membrane</keyword>
<keyword evidence="7" id="KW-0572">Peptidoglycan-anchor</keyword>
<name>A0A9X8SXB1_STREQ</name>
<dbReference type="InterPro" id="IPR014755">
    <property type="entry name" value="Cu-Rt/internalin_Ig-like"/>
</dbReference>
<dbReference type="SMART" id="SM00642">
    <property type="entry name" value="Aamy"/>
    <property type="match status" value="1"/>
</dbReference>
<dbReference type="RefSeq" id="WP_111715007.1">
    <property type="nucleotide sequence ID" value="NZ_LR134316.1"/>
</dbReference>
<dbReference type="Pfam" id="PF02922">
    <property type="entry name" value="CBM_48"/>
    <property type="match status" value="1"/>
</dbReference>
<dbReference type="Pfam" id="PF18033">
    <property type="entry name" value="SpuA_C"/>
    <property type="match status" value="1"/>
</dbReference>
<evidence type="ECO:0000313" key="17">
    <source>
        <dbReference type="Proteomes" id="UP000249571"/>
    </source>
</evidence>
<evidence type="ECO:0000256" key="5">
    <source>
        <dbReference type="ARBA" id="ARBA00022801"/>
    </source>
</evidence>
<evidence type="ECO:0000313" key="16">
    <source>
        <dbReference type="EMBL" id="SQF66153.1"/>
    </source>
</evidence>
<dbReference type="SUPFAM" id="SSF51445">
    <property type="entry name" value="(Trans)glycosidases"/>
    <property type="match status" value="1"/>
</dbReference>
<keyword evidence="2" id="KW-0134">Cell wall</keyword>
<evidence type="ECO:0000256" key="7">
    <source>
        <dbReference type="ARBA" id="ARBA00023088"/>
    </source>
</evidence>
<keyword evidence="4" id="KW-0732">Signal</keyword>
<dbReference type="AlphaFoldDB" id="A0A9X8SXB1"/>
<dbReference type="PANTHER" id="PTHR43002">
    <property type="entry name" value="GLYCOGEN DEBRANCHING ENZYME"/>
    <property type="match status" value="1"/>
</dbReference>
<dbReference type="GO" id="GO:0051060">
    <property type="term" value="F:pullulanase activity"/>
    <property type="evidence" value="ECO:0007669"/>
    <property type="project" value="UniProtKB-EC"/>
</dbReference>
<dbReference type="Gene3D" id="2.60.40.1180">
    <property type="entry name" value="Golgi alpha-mannosidase II"/>
    <property type="match status" value="1"/>
</dbReference>
<dbReference type="Pfam" id="PF00128">
    <property type="entry name" value="Alpha-amylase"/>
    <property type="match status" value="1"/>
</dbReference>
<evidence type="ECO:0000256" key="2">
    <source>
        <dbReference type="ARBA" id="ARBA00022512"/>
    </source>
</evidence>
<evidence type="ECO:0000256" key="4">
    <source>
        <dbReference type="ARBA" id="ARBA00022729"/>
    </source>
</evidence>
<dbReference type="Pfam" id="PF04650">
    <property type="entry name" value="YSIRK_signal"/>
    <property type="match status" value="1"/>
</dbReference>
<gene>
    <name evidence="16" type="primary">pulA_1</name>
    <name evidence="16" type="ORF">NCTC6179_00298</name>
</gene>
<proteinExistence type="inferred from homology"/>
<evidence type="ECO:0000256" key="14">
    <source>
        <dbReference type="SAM" id="Phobius"/>
    </source>
</evidence>
<dbReference type="CDD" id="cd10315">
    <property type="entry name" value="CBM41_pullulanase"/>
    <property type="match status" value="2"/>
</dbReference>
<feature type="transmembrane region" description="Helical" evidence="14">
    <location>
        <begin position="1186"/>
        <end position="1203"/>
    </location>
</feature>
<dbReference type="InterPro" id="IPR017853">
    <property type="entry name" value="GH"/>
</dbReference>
<feature type="domain" description="Glycosyl hydrolase family 13 catalytic" evidence="15">
    <location>
        <begin position="590"/>
        <end position="959"/>
    </location>
</feature>
<evidence type="ECO:0000256" key="6">
    <source>
        <dbReference type="ARBA" id="ARBA00022837"/>
    </source>
</evidence>
<dbReference type="InterPro" id="IPR005877">
    <property type="entry name" value="YSIRK_signal_dom"/>
</dbReference>
<evidence type="ECO:0000256" key="1">
    <source>
        <dbReference type="ARBA" id="ARBA00008061"/>
    </source>
</evidence>
<dbReference type="InterPro" id="IPR011838">
    <property type="entry name" value="Pullulan_Gpos"/>
</dbReference>
<evidence type="ECO:0000256" key="8">
    <source>
        <dbReference type="ARBA" id="ARBA00023295"/>
    </source>
</evidence>
<dbReference type="GO" id="GO:0030246">
    <property type="term" value="F:carbohydrate binding"/>
    <property type="evidence" value="ECO:0007669"/>
    <property type="project" value="InterPro"/>
</dbReference>
<evidence type="ECO:0000256" key="11">
    <source>
        <dbReference type="ARBA" id="ARBA00029618"/>
    </source>
</evidence>
<dbReference type="Proteomes" id="UP000249571">
    <property type="component" value="Chromosome 1"/>
</dbReference>
<dbReference type="Pfam" id="PF03714">
    <property type="entry name" value="PUD"/>
    <property type="match status" value="2"/>
</dbReference>
<evidence type="ECO:0000256" key="9">
    <source>
        <dbReference type="ARBA" id="ARBA00023965"/>
    </source>
</evidence>
<dbReference type="Gene3D" id="2.60.40.10">
    <property type="entry name" value="Immunoglobulins"/>
    <property type="match status" value="1"/>
</dbReference>
<evidence type="ECO:0000256" key="13">
    <source>
        <dbReference type="SAM" id="MobiDB-lite"/>
    </source>
</evidence>
<feature type="compositionally biased region" description="Polar residues" evidence="13">
    <location>
        <begin position="94"/>
        <end position="116"/>
    </location>
</feature>
<keyword evidence="8 16" id="KW-0326">Glycosidase</keyword>
<keyword evidence="14" id="KW-1133">Transmembrane helix</keyword>
<keyword evidence="14" id="KW-0812">Transmembrane</keyword>
<keyword evidence="3" id="KW-0964">Secreted</keyword>
<feature type="region of interest" description="Disordered" evidence="13">
    <location>
        <begin position="77"/>
        <end position="126"/>
    </location>
</feature>
<evidence type="ECO:0000256" key="3">
    <source>
        <dbReference type="ARBA" id="ARBA00022525"/>
    </source>
</evidence>
<evidence type="ECO:0000256" key="12">
    <source>
        <dbReference type="ARBA" id="ARBA00031076"/>
    </source>
</evidence>
<dbReference type="InterPro" id="IPR013784">
    <property type="entry name" value="Carb-bd-like_fold"/>
</dbReference>
<dbReference type="InterPro" id="IPR004193">
    <property type="entry name" value="Glyco_hydro_13_N"/>
</dbReference>
<dbReference type="Gene3D" id="2.60.40.1110">
    <property type="match status" value="2"/>
</dbReference>
<dbReference type="NCBIfam" id="TIGR01167">
    <property type="entry name" value="LPXTG_anchor"/>
    <property type="match status" value="1"/>
</dbReference>
<reference evidence="16 17" key="1">
    <citation type="submission" date="2018-06" db="EMBL/GenBank/DDBJ databases">
        <authorList>
            <consortium name="Pathogen Informatics"/>
            <person name="Doyle S."/>
        </authorList>
    </citation>
    <scope>NUCLEOTIDE SEQUENCE [LARGE SCALE GENOMIC DNA]</scope>
    <source>
        <strain evidence="16 17">NCTC6179</strain>
    </source>
</reference>
<dbReference type="SUPFAM" id="SSF81296">
    <property type="entry name" value="E set domains"/>
    <property type="match status" value="1"/>
</dbReference>
<dbReference type="Gene3D" id="3.20.20.80">
    <property type="entry name" value="Glycosidases"/>
    <property type="match status" value="1"/>
</dbReference>
<protein>
    <recommendedName>
        <fullName evidence="10">pullulanase</fullName>
        <ecNumber evidence="10">3.2.1.41</ecNumber>
    </recommendedName>
    <alternativeName>
        <fullName evidence="11">Alpha-dextrin endo-1,6-alpha-glucosidase</fullName>
    </alternativeName>
    <alternativeName>
        <fullName evidence="12">Pullulan 6-glucanohydrolase</fullName>
    </alternativeName>
</protein>
<sequence length="1208" mass="133422">MTKKRVTQGSKQYKYAIKKLSIGVVSVATGASILLYSPQVLAQESSPETEVMLTQVEPEKQATEQADSVVSEAVNASVGLTPESSEKRTEAVGDSSQATEPQLSTNQSGASQTDQTGEPAKPLATDAAATAPAIADDHLRLHLKALPKDQSLDSLGLWVWDDVDQPSKDWPNGAIPLATAKKDDYGYYLDVKLAEKQRKQISYLINNKAGENLSKDQHFQLLTPEMKEAWADETYKIHTYEPLQKGYIRINYHNETGNYDHLAVWLFKDVQNPSTDWPNGLDLVNKGPYGAYVDVPLKEGAKEIGFLILDKNKSGDAIKVQPKDYLFKDLNNHTQIFVKDTDPKVYNNPYYIDQVRLKGAEQTELRELRATFTTLEGLDQADVLKATKVTDKDGKAVTVDDLTFDKDNPVVILKGDFNVAGADYTVTFGEVSQVARQSWQLKDNLYAYDGELGASLAEDGSVNLALWSPSADSVKVVVYDKQDQTRVVGQADLTKSDKGVWRAHLTSDSIKDISDYTGYYYLYEITRGQEKVMVLDPYAKSLAAWNNATATDQIKTAKAAFVNPSLAGPNDLDFAKIDHFTKREDAIIYEAHVRDFTSDPSLDGKLRNEFGTFAAFIEKLDYLKELGVTHVQLLPVLSYFYVNELDKNRSTAYTSSDNNYNWGYDPQHYFALSGMYSANPNDPALRIAELKNLVNEIHKRGMGIILDVVYNHTARTYLFEDLEPHYYHFMNADGTARESFGGGRLGTTHAMSRRILVDSITYLTREFKVDGFRFDMMGDHDAAAIEQAFKAAKAINPNAIMIGEGWRTYQGDEGKKETAADQDWMKATNTVGVFSDDIRNTLKSGFPNEGTAAFITGGAKNLEGLFKTIKAQPGNFEADAPGDVVQYIAAHDNLTLHDVIAKSINKDPKVAEEEIHKRIRLGNTLILTAQGTAFIHSGQEYGRTKHLLNPDYKTKVADDKVPNKATLIDAVAEYPYFIHDSYDSSDAVNHFDWAKATDGQANPISYQTQAYTKGLIALRRSSDAFRKASMADVNRDVTLITQAGQGDIQKDDLIIGYQTIASNGDRYAVFVNADSKARTVVLPDRYRHLLGAQVLVDAQQAGTSAIANPKGIQFTKDGLTIDGLTAIVLKVAAGPVEAPSQTQQARSEQTVRPVSTAVSKASPLMTLDQKPQQASLPQTGEMTSKGLLVTGMTMLVAVFGLFTKRQKD</sequence>
<dbReference type="EMBL" id="LS483361">
    <property type="protein sequence ID" value="SQF66153.1"/>
    <property type="molecule type" value="Genomic_DNA"/>
</dbReference>
<dbReference type="Pfam" id="PF00746">
    <property type="entry name" value="Gram_pos_anchor"/>
    <property type="match status" value="1"/>
</dbReference>
<dbReference type="InterPro" id="IPR019931">
    <property type="entry name" value="LPXTG_anchor"/>
</dbReference>
<dbReference type="EC" id="3.2.1.41" evidence="10"/>
<dbReference type="CDD" id="cd02860">
    <property type="entry name" value="E_set_Pullulanase"/>
    <property type="match status" value="1"/>
</dbReference>
<dbReference type="GO" id="GO:0005975">
    <property type="term" value="P:carbohydrate metabolic process"/>
    <property type="evidence" value="ECO:0007669"/>
    <property type="project" value="InterPro"/>
</dbReference>
<dbReference type="CDD" id="cd11341">
    <property type="entry name" value="AmyAc_Pullulanase_LD-like"/>
    <property type="match status" value="1"/>
</dbReference>
<dbReference type="InterPro" id="IPR005323">
    <property type="entry name" value="CBM41_pullulanase"/>
</dbReference>
<keyword evidence="5 16" id="KW-0378">Hydrolase</keyword>
<dbReference type="NCBIfam" id="TIGR01168">
    <property type="entry name" value="YSIRK_signal"/>
    <property type="match status" value="1"/>
</dbReference>
<accession>A0A9X8SXB1</accession>
<organism evidence="16 17">
    <name type="scientific">Streptococcus dysgalactiae subsp. equisimilis</name>
    <name type="common">Streptococcus equisimilis</name>
    <dbReference type="NCBI Taxonomy" id="119602"/>
    <lineage>
        <taxon>Bacteria</taxon>
        <taxon>Bacillati</taxon>
        <taxon>Bacillota</taxon>
        <taxon>Bacilli</taxon>
        <taxon>Lactobacillales</taxon>
        <taxon>Streptococcaceae</taxon>
        <taxon>Streptococcus</taxon>
    </lineage>
</organism>
<dbReference type="InterPro" id="IPR040806">
    <property type="entry name" value="SpuA_C"/>
</dbReference>
<evidence type="ECO:0000256" key="10">
    <source>
        <dbReference type="ARBA" id="ARBA00024062"/>
    </source>
</evidence>
<dbReference type="InterPro" id="IPR014756">
    <property type="entry name" value="Ig_E-set"/>
</dbReference>
<dbReference type="InterPro" id="IPR013780">
    <property type="entry name" value="Glyco_hydro_b"/>
</dbReference>
<dbReference type="Gene3D" id="2.60.40.1220">
    <property type="match status" value="1"/>
</dbReference>
<evidence type="ECO:0000259" key="15">
    <source>
        <dbReference type="SMART" id="SM00642"/>
    </source>
</evidence>
<keyword evidence="6" id="KW-0106">Calcium</keyword>